<feature type="region of interest" description="Disordered" evidence="1">
    <location>
        <begin position="1"/>
        <end position="22"/>
    </location>
</feature>
<dbReference type="GO" id="GO:0005509">
    <property type="term" value="F:calcium ion binding"/>
    <property type="evidence" value="ECO:0007669"/>
    <property type="project" value="InterPro"/>
</dbReference>
<evidence type="ECO:0000313" key="4">
    <source>
        <dbReference type="Proteomes" id="UP000777265"/>
    </source>
</evidence>
<dbReference type="Pfam" id="PF06594">
    <property type="entry name" value="HCBP_related"/>
    <property type="match status" value="1"/>
</dbReference>
<dbReference type="AlphaFoldDB" id="A0A971S1C1"/>
<dbReference type="InterPro" id="IPR001343">
    <property type="entry name" value="Hemolysn_Ca-bd"/>
</dbReference>
<gene>
    <name evidence="3" type="ORF">GXY80_10745</name>
</gene>
<dbReference type="Proteomes" id="UP000777265">
    <property type="component" value="Unassembled WGS sequence"/>
</dbReference>
<dbReference type="InterPro" id="IPR010566">
    <property type="entry name" value="Haemolys_ca-bd"/>
</dbReference>
<dbReference type="InterPro" id="IPR011049">
    <property type="entry name" value="Serralysin-like_metalloprot_C"/>
</dbReference>
<accession>A0A971S1C1</accession>
<evidence type="ECO:0000256" key="1">
    <source>
        <dbReference type="SAM" id="MobiDB-lite"/>
    </source>
</evidence>
<dbReference type="Gene3D" id="2.150.10.10">
    <property type="entry name" value="Serralysin-like metalloprotease, C-terminal"/>
    <property type="match status" value="1"/>
</dbReference>
<dbReference type="InterPro" id="IPR018511">
    <property type="entry name" value="Hemolysin-typ_Ca-bd_CS"/>
</dbReference>
<dbReference type="PRINTS" id="PR00313">
    <property type="entry name" value="CABNDNGRPT"/>
</dbReference>
<dbReference type="SUPFAM" id="SSF51120">
    <property type="entry name" value="beta-Roll"/>
    <property type="match status" value="1"/>
</dbReference>
<feature type="domain" description="Haemolysin-type calcium binding-related" evidence="2">
    <location>
        <begin position="137"/>
        <end position="173"/>
    </location>
</feature>
<evidence type="ECO:0000259" key="2">
    <source>
        <dbReference type="Pfam" id="PF06594"/>
    </source>
</evidence>
<dbReference type="Pfam" id="PF00353">
    <property type="entry name" value="HemolysinCabind"/>
    <property type="match status" value="1"/>
</dbReference>
<feature type="non-terminal residue" evidence="3">
    <location>
        <position position="1"/>
    </location>
</feature>
<proteinExistence type="predicted"/>
<protein>
    <recommendedName>
        <fullName evidence="2">Haemolysin-type calcium binding-related domain-containing protein</fullName>
    </recommendedName>
</protein>
<organism evidence="3 4">
    <name type="scientific">Syntrophorhabdus aromaticivorans</name>
    <dbReference type="NCBI Taxonomy" id="328301"/>
    <lineage>
        <taxon>Bacteria</taxon>
        <taxon>Pseudomonadati</taxon>
        <taxon>Thermodesulfobacteriota</taxon>
        <taxon>Syntrophorhabdia</taxon>
        <taxon>Syntrophorhabdales</taxon>
        <taxon>Syntrophorhabdaceae</taxon>
        <taxon>Syntrophorhabdus</taxon>
    </lineage>
</organism>
<dbReference type="EMBL" id="JAAYEE010000185">
    <property type="protein sequence ID" value="NLW35941.1"/>
    <property type="molecule type" value="Genomic_DNA"/>
</dbReference>
<reference evidence="3" key="1">
    <citation type="journal article" date="2020" name="Biotechnol. Biofuels">
        <title>New insights from the biogas microbiome by comprehensive genome-resolved metagenomics of nearly 1600 species originating from multiple anaerobic digesters.</title>
        <authorList>
            <person name="Campanaro S."/>
            <person name="Treu L."/>
            <person name="Rodriguez-R L.M."/>
            <person name="Kovalovszki A."/>
            <person name="Ziels R.M."/>
            <person name="Maus I."/>
            <person name="Zhu X."/>
            <person name="Kougias P.G."/>
            <person name="Basile A."/>
            <person name="Luo G."/>
            <person name="Schluter A."/>
            <person name="Konstantinidis K.T."/>
            <person name="Angelidaki I."/>
        </authorList>
    </citation>
    <scope>NUCLEOTIDE SEQUENCE</scope>
    <source>
        <strain evidence="3">AS06rmzACSIP_7</strain>
    </source>
</reference>
<reference evidence="3" key="2">
    <citation type="submission" date="2020-01" db="EMBL/GenBank/DDBJ databases">
        <authorList>
            <person name="Campanaro S."/>
        </authorList>
    </citation>
    <scope>NUCLEOTIDE SEQUENCE</scope>
    <source>
        <strain evidence="3">AS06rmzACSIP_7</strain>
    </source>
</reference>
<sequence>DTYSVDNAGDVVTENAGEGTDTVQSSRTYTLGANVENLTLTGTSTINGTGNALDNVLTGNSANNTLSGADGNDVLYGNAGNDTLNGGAGNDTYTFSLNGGNDTVTDAGADSTTQDKVLFTNDVLQNTVALFQDGQNLIVGYGSTDAITITNQAASDYGVEKIQLDNGLFLTNDDVNLVIQQMTAFAADHGIALASIADVRANQDLMNIVVSAWHG</sequence>
<name>A0A971S1C1_9BACT</name>
<comment type="caution">
    <text evidence="3">The sequence shown here is derived from an EMBL/GenBank/DDBJ whole genome shotgun (WGS) entry which is preliminary data.</text>
</comment>
<evidence type="ECO:0000313" key="3">
    <source>
        <dbReference type="EMBL" id="NLW35941.1"/>
    </source>
</evidence>
<dbReference type="PROSITE" id="PS00330">
    <property type="entry name" value="HEMOLYSIN_CALCIUM"/>
    <property type="match status" value="1"/>
</dbReference>